<dbReference type="EMBL" id="LXHQ01000038">
    <property type="protein sequence ID" value="OAV24058.1"/>
    <property type="molecule type" value="Genomic_DNA"/>
</dbReference>
<gene>
    <name evidence="1" type="ORF">AO370_1535</name>
</gene>
<comment type="caution">
    <text evidence="1">The sequence shown here is derived from an EMBL/GenBank/DDBJ whole genome shotgun (WGS) entry which is preliminary data.</text>
</comment>
<dbReference type="AlphaFoldDB" id="A0AB36DMA7"/>
<dbReference type="RefSeq" id="WP_064604439.1">
    <property type="nucleotide sequence ID" value="NZ_JAABLA010000027.1"/>
</dbReference>
<evidence type="ECO:0008006" key="3">
    <source>
        <dbReference type="Google" id="ProtNLM"/>
    </source>
</evidence>
<evidence type="ECO:0000313" key="1">
    <source>
        <dbReference type="EMBL" id="OAV24058.1"/>
    </source>
</evidence>
<protein>
    <recommendedName>
        <fullName evidence="3">CdiI C-terminal domain-containing protein</fullName>
    </recommendedName>
</protein>
<evidence type="ECO:0000313" key="2">
    <source>
        <dbReference type="Proteomes" id="UP000078295"/>
    </source>
</evidence>
<organism evidence="1 2">
    <name type="scientific">Moraxella catarrhalis</name>
    <name type="common">Branhamella catarrhalis</name>
    <dbReference type="NCBI Taxonomy" id="480"/>
    <lineage>
        <taxon>Bacteria</taxon>
        <taxon>Pseudomonadati</taxon>
        <taxon>Pseudomonadota</taxon>
        <taxon>Gammaproteobacteria</taxon>
        <taxon>Moraxellales</taxon>
        <taxon>Moraxellaceae</taxon>
        <taxon>Moraxella</taxon>
    </lineage>
</organism>
<sequence>MIFEIPCNRQSSECSKRLSIIIENLGSDFFSVNFCVDMNFFPHYLAYNLRGIFLKSFDNKEIFENQVNDDFFNLDDRRLMIRLIQESFVYMYRREEIIQLNLYPREYDDSWFENYDLLFDNISNREENRDKLWEIDSMEYTNNGYFIFIVNHLKNTKVVFISYNKNLDDELGRFCNPEAIKKNPKFFDESIWSVRVVEVYTAEFLAVIKQIINYLSMSNDANSQCHLKQ</sequence>
<reference evidence="1 2" key="1">
    <citation type="journal article" date="2016" name="Genome Biol. Evol.">
        <title>Comparative Genomic Analyses of the Moraxella catarrhalis Serosensitive and Seroresistant Lineages Demonstrate Their Independent Evolution.</title>
        <authorList>
            <person name="Earl J.P."/>
            <person name="de Vries S.P."/>
            <person name="Ahmed A."/>
            <person name="Powell E."/>
            <person name="Schultz M.P."/>
            <person name="Hermans P.W."/>
            <person name="Hill D.J."/>
            <person name="Zhou Z."/>
            <person name="Constantinidou C.I."/>
            <person name="Hu F.Z."/>
            <person name="Bootsma H.J."/>
            <person name="Ehrlich G.D."/>
        </authorList>
    </citation>
    <scope>NUCLEOTIDE SEQUENCE [LARGE SCALE GENOMIC DNA]</scope>
    <source>
        <strain evidence="1 2">F23</strain>
    </source>
</reference>
<dbReference type="Proteomes" id="UP000078295">
    <property type="component" value="Unassembled WGS sequence"/>
</dbReference>
<accession>A0AB36DMA7</accession>
<name>A0AB36DMA7_MORCA</name>
<proteinExistence type="predicted"/>